<accession>H2Z2U5</accession>
<dbReference type="GeneTree" id="ENSGT00530000068556"/>
<name>H2Z2U5_CIOSA</name>
<dbReference type="AlphaFoldDB" id="H2Z2U5"/>
<dbReference type="Proteomes" id="UP000007875">
    <property type="component" value="Unassembled WGS sequence"/>
</dbReference>
<sequence length="228" mass="25924">MFKRYINNIYFLVSVAIFKYECCNGLDELGTCGAADEACGRNGDTDYFRSTNWEPFVYDSNLKWAEFASIFKQYVVWHNATYYNTAIPCKEKKVVVFTPNAGLGDSLGALSSAMAHTFRTGRLFFIDWKPYNWTVGLKALPFQYDYTIAKSRMINGKRLICPDTDPSSLLSGHITSQHPLINEETVNDLNFGYDGMMREIVQPSTKVQQIVDSVISPVVQHQHNTRLV</sequence>
<dbReference type="InParanoid" id="H2Z2U5"/>
<reference evidence="1" key="3">
    <citation type="submission" date="2025-09" db="UniProtKB">
        <authorList>
            <consortium name="Ensembl"/>
        </authorList>
    </citation>
    <scope>IDENTIFICATION</scope>
</reference>
<protein>
    <submittedName>
        <fullName evidence="1">Uncharacterized protein</fullName>
    </submittedName>
</protein>
<dbReference type="HOGENOM" id="CLU_1217128_0_0_1"/>
<dbReference type="Gene3D" id="3.40.50.11340">
    <property type="match status" value="1"/>
</dbReference>
<keyword evidence="2" id="KW-1185">Reference proteome</keyword>
<evidence type="ECO:0000313" key="1">
    <source>
        <dbReference type="Ensembl" id="ENSCSAVP00000011907.1"/>
    </source>
</evidence>
<dbReference type="Ensembl" id="ENSCSAVT00000012045.1">
    <property type="protein sequence ID" value="ENSCSAVP00000011907.1"/>
    <property type="gene ID" value="ENSCSAVG00000006992.1"/>
</dbReference>
<reference evidence="1" key="2">
    <citation type="submission" date="2025-08" db="UniProtKB">
        <authorList>
            <consortium name="Ensembl"/>
        </authorList>
    </citation>
    <scope>IDENTIFICATION</scope>
</reference>
<reference evidence="2" key="1">
    <citation type="submission" date="2003-08" db="EMBL/GenBank/DDBJ databases">
        <authorList>
            <person name="Birren B."/>
            <person name="Nusbaum C."/>
            <person name="Abebe A."/>
            <person name="Abouelleil A."/>
            <person name="Adekoya E."/>
            <person name="Ait-zahra M."/>
            <person name="Allen N."/>
            <person name="Allen T."/>
            <person name="An P."/>
            <person name="Anderson M."/>
            <person name="Anderson S."/>
            <person name="Arachchi H."/>
            <person name="Armbruster J."/>
            <person name="Bachantsang P."/>
            <person name="Baldwin J."/>
            <person name="Barry A."/>
            <person name="Bayul T."/>
            <person name="Blitshsteyn B."/>
            <person name="Bloom T."/>
            <person name="Blye J."/>
            <person name="Boguslavskiy L."/>
            <person name="Borowsky M."/>
            <person name="Boukhgalter B."/>
            <person name="Brunache A."/>
            <person name="Butler J."/>
            <person name="Calixte N."/>
            <person name="Calvo S."/>
            <person name="Camarata J."/>
            <person name="Campo K."/>
            <person name="Chang J."/>
            <person name="Cheshatsang Y."/>
            <person name="Citroen M."/>
            <person name="Collymore A."/>
            <person name="Considine T."/>
            <person name="Cook A."/>
            <person name="Cooke P."/>
            <person name="Corum B."/>
            <person name="Cuomo C."/>
            <person name="David R."/>
            <person name="Dawoe T."/>
            <person name="Degray S."/>
            <person name="Dodge S."/>
            <person name="Dooley K."/>
            <person name="Dorje P."/>
            <person name="Dorjee K."/>
            <person name="Dorris L."/>
            <person name="Duffey N."/>
            <person name="Dupes A."/>
            <person name="Elkins T."/>
            <person name="Engels R."/>
            <person name="Erickson J."/>
            <person name="Farina A."/>
            <person name="Faro S."/>
            <person name="Ferreira P."/>
            <person name="Fischer H."/>
            <person name="Fitzgerald M."/>
            <person name="Foley K."/>
            <person name="Gage D."/>
            <person name="Galagan J."/>
            <person name="Gearin G."/>
            <person name="Gnerre S."/>
            <person name="Gnirke A."/>
            <person name="Goyette A."/>
            <person name="Graham J."/>
            <person name="Grandbois E."/>
            <person name="Gyaltsen K."/>
            <person name="Hafez N."/>
            <person name="Hagopian D."/>
            <person name="Hagos B."/>
            <person name="Hall J."/>
            <person name="Hatcher B."/>
            <person name="Heller A."/>
            <person name="Higgins H."/>
            <person name="Honan T."/>
            <person name="Horn A."/>
            <person name="Houde N."/>
            <person name="Hughes L."/>
            <person name="Hulme W."/>
            <person name="Husby E."/>
            <person name="Iliev I."/>
            <person name="Jaffe D."/>
            <person name="Jones C."/>
            <person name="Kamal M."/>
            <person name="Kamat A."/>
            <person name="Kamvysselis M."/>
            <person name="Karlsson E."/>
            <person name="Kells C."/>
            <person name="Kieu A."/>
            <person name="Kisner P."/>
            <person name="Kodira C."/>
            <person name="Kulbokas E."/>
            <person name="Labutti K."/>
            <person name="Lama D."/>
            <person name="Landers T."/>
            <person name="Leger J."/>
            <person name="Levine S."/>
            <person name="Lewis D."/>
            <person name="Lewis T."/>
            <person name="Lindblad-toh K."/>
            <person name="Liu X."/>
            <person name="Lokyitsang T."/>
            <person name="Lokyitsang Y."/>
            <person name="Lucien O."/>
            <person name="Lui A."/>
            <person name="Ma L.J."/>
            <person name="Mabbitt R."/>
            <person name="Macdonald J."/>
            <person name="Maclean C."/>
            <person name="Major J."/>
            <person name="Manning J."/>
            <person name="Marabella R."/>
            <person name="Maru K."/>
            <person name="Matthews C."/>
            <person name="Mauceli E."/>
            <person name="Mccarthy M."/>
            <person name="Mcdonough S."/>
            <person name="Mcghee T."/>
            <person name="Meldrim J."/>
            <person name="Meneus L."/>
            <person name="Mesirov J."/>
            <person name="Mihalev A."/>
            <person name="Mihova T."/>
            <person name="Mikkelsen T."/>
            <person name="Mlenga V."/>
            <person name="Moru K."/>
            <person name="Mozes J."/>
            <person name="Mulrain L."/>
            <person name="Munson G."/>
            <person name="Naylor J."/>
            <person name="Newes C."/>
            <person name="Nguyen C."/>
            <person name="Nguyen N."/>
            <person name="Nguyen T."/>
            <person name="Nicol R."/>
            <person name="Nielsen C."/>
            <person name="Nizzari M."/>
            <person name="Norbu C."/>
            <person name="Norbu N."/>
            <person name="O'donnell P."/>
            <person name="Okoawo O."/>
            <person name="O'leary S."/>
            <person name="Omotosho B."/>
            <person name="O'neill K."/>
            <person name="Osman S."/>
            <person name="Parker S."/>
            <person name="Perrin D."/>
            <person name="Phunkhang P."/>
            <person name="Piqani B."/>
            <person name="Purcell S."/>
            <person name="Rachupka T."/>
            <person name="Ramasamy U."/>
            <person name="Rameau R."/>
            <person name="Ray V."/>
            <person name="Raymond C."/>
            <person name="Retta R."/>
            <person name="Richardson S."/>
            <person name="Rise C."/>
            <person name="Rodriguez J."/>
            <person name="Rogers J."/>
            <person name="Rogov P."/>
            <person name="Rutman M."/>
            <person name="Schupbach R."/>
            <person name="Seaman C."/>
            <person name="Settipalli S."/>
            <person name="Sharpe T."/>
            <person name="Sheridan J."/>
            <person name="Sherpa N."/>
            <person name="Shi J."/>
            <person name="Smirnov S."/>
            <person name="Smith C."/>
            <person name="Sougnez C."/>
            <person name="Spencer B."/>
            <person name="Stalker J."/>
            <person name="Stange-thomann N."/>
            <person name="Stavropoulos S."/>
            <person name="Stetson K."/>
            <person name="Stone C."/>
            <person name="Stone S."/>
            <person name="Stubbs M."/>
            <person name="Talamas J."/>
            <person name="Tchuinga P."/>
            <person name="Tenzing P."/>
            <person name="Tesfaye S."/>
            <person name="Theodore J."/>
            <person name="Thoulutsang Y."/>
            <person name="Topham K."/>
            <person name="Towey S."/>
            <person name="Tsamla T."/>
            <person name="Tsomo N."/>
            <person name="Vallee D."/>
            <person name="Vassiliev H."/>
            <person name="Venkataraman V."/>
            <person name="Vinson J."/>
            <person name="Vo A."/>
            <person name="Wade C."/>
            <person name="Wang S."/>
            <person name="Wangchuk T."/>
            <person name="Wangdi T."/>
            <person name="Whittaker C."/>
            <person name="Wilkinson J."/>
            <person name="Wu Y."/>
            <person name="Wyman D."/>
            <person name="Yadav S."/>
            <person name="Yang S."/>
            <person name="Yang X."/>
            <person name="Yeager S."/>
            <person name="Yee E."/>
            <person name="Young G."/>
            <person name="Zainoun J."/>
            <person name="Zembeck L."/>
            <person name="Zimmer A."/>
            <person name="Zody M."/>
            <person name="Lander E."/>
        </authorList>
    </citation>
    <scope>NUCLEOTIDE SEQUENCE [LARGE SCALE GENOMIC DNA]</scope>
</reference>
<evidence type="ECO:0000313" key="2">
    <source>
        <dbReference type="Proteomes" id="UP000007875"/>
    </source>
</evidence>
<proteinExistence type="predicted"/>
<organism evidence="1 2">
    <name type="scientific">Ciona savignyi</name>
    <name type="common">Pacific transparent sea squirt</name>
    <dbReference type="NCBI Taxonomy" id="51511"/>
    <lineage>
        <taxon>Eukaryota</taxon>
        <taxon>Metazoa</taxon>
        <taxon>Chordata</taxon>
        <taxon>Tunicata</taxon>
        <taxon>Ascidiacea</taxon>
        <taxon>Phlebobranchia</taxon>
        <taxon>Cionidae</taxon>
        <taxon>Ciona</taxon>
    </lineage>
</organism>